<sequence length="326" mass="38245">MHIWTFHPPNYQSLSANVIGNVTQRARSSREGGFFNTKQEERAASRHLDLRGARLLPFKECPPISSHTQGDISPTTTDWLNPSTTRKHSRSLQDTDDIVATQEPVPRVIPDHQRTMSVRERRRLKQIRYRTKKRRLLLEYEVEIPRLRDEIQDLEERRHNYSFTRTVWDVATEYFHLFRHGTVPESLRSYTERFLQQSICDHESLRKTWERFSIYFDCFDVRLQRLDKIGDDLLLATTTTSFAIPDKALRQLFTRNTNKKDDSELAAKLLNRRIVMCGSVRFQWDNVYGRVVSIQSESDMLTPLLHLLGSLEDASRVFDLISTSCC</sequence>
<name>W2QVP8_PHYN3</name>
<protein>
    <recommendedName>
        <fullName evidence="4">BZIP domain-containing protein</fullName>
    </recommendedName>
</protein>
<feature type="compositionally biased region" description="Polar residues" evidence="1">
    <location>
        <begin position="65"/>
        <end position="84"/>
    </location>
</feature>
<accession>W2QVP8</accession>
<proteinExistence type="predicted"/>
<evidence type="ECO:0000313" key="3">
    <source>
        <dbReference type="Proteomes" id="UP000018817"/>
    </source>
</evidence>
<dbReference type="Proteomes" id="UP000018817">
    <property type="component" value="Unassembled WGS sequence"/>
</dbReference>
<evidence type="ECO:0000256" key="1">
    <source>
        <dbReference type="SAM" id="MobiDB-lite"/>
    </source>
</evidence>
<dbReference type="EMBL" id="KI669568">
    <property type="protein sequence ID" value="ETN17016.1"/>
    <property type="molecule type" value="Genomic_DNA"/>
</dbReference>
<dbReference type="OrthoDB" id="128820at2759"/>
<dbReference type="GeneID" id="20176069"/>
<evidence type="ECO:0008006" key="4">
    <source>
        <dbReference type="Google" id="ProtNLM"/>
    </source>
</evidence>
<feature type="region of interest" description="Disordered" evidence="1">
    <location>
        <begin position="61"/>
        <end position="95"/>
    </location>
</feature>
<reference evidence="2 3" key="2">
    <citation type="submission" date="2013-11" db="EMBL/GenBank/DDBJ databases">
        <title>The Genome Sequence of Phytophthora parasitica INRA-310.</title>
        <authorList>
            <consortium name="The Broad Institute Genomics Platform"/>
            <person name="Russ C."/>
            <person name="Tyler B."/>
            <person name="Panabieres F."/>
            <person name="Shan W."/>
            <person name="Tripathy S."/>
            <person name="Grunwald N."/>
            <person name="Machado M."/>
            <person name="Johnson C.S."/>
            <person name="Arredondo F."/>
            <person name="Hong C."/>
            <person name="Coffey M."/>
            <person name="Young S.K."/>
            <person name="Zeng Q."/>
            <person name="Gargeya S."/>
            <person name="Fitzgerald M."/>
            <person name="Abouelleil A."/>
            <person name="Alvarado L."/>
            <person name="Chapman S.B."/>
            <person name="Gainer-Dewar J."/>
            <person name="Goldberg J."/>
            <person name="Griggs A."/>
            <person name="Gujja S."/>
            <person name="Hansen M."/>
            <person name="Howarth C."/>
            <person name="Imamovic A."/>
            <person name="Ireland A."/>
            <person name="Larimer J."/>
            <person name="McCowan C."/>
            <person name="Murphy C."/>
            <person name="Pearson M."/>
            <person name="Poon T.W."/>
            <person name="Priest M."/>
            <person name="Roberts A."/>
            <person name="Saif S."/>
            <person name="Shea T."/>
            <person name="Sykes S."/>
            <person name="Wortman J."/>
            <person name="Nusbaum C."/>
            <person name="Birren B."/>
        </authorList>
    </citation>
    <scope>NUCLEOTIDE SEQUENCE [LARGE SCALE GENOMIC DNA]</scope>
    <source>
        <strain evidence="2 3">INRA-310</strain>
    </source>
</reference>
<dbReference type="AlphaFoldDB" id="W2QVP8"/>
<dbReference type="VEuPathDB" id="FungiDB:PPTG_06078"/>
<gene>
    <name evidence="2" type="ORF">PPTG_06078</name>
</gene>
<reference evidence="3" key="1">
    <citation type="submission" date="2011-12" db="EMBL/GenBank/DDBJ databases">
        <authorList>
            <consortium name="The Broad Institute Genome Sequencing Platform"/>
            <person name="Russ C."/>
            <person name="Tyler B."/>
            <person name="Panabieres F."/>
            <person name="Shan W."/>
            <person name="Tripathy S."/>
            <person name="Grunwald N."/>
            <person name="Machado M."/>
            <person name="Young S.K."/>
            <person name="Zeng Q."/>
            <person name="Gargeya S."/>
            <person name="Fitzgerald M."/>
            <person name="Haas B."/>
            <person name="Abouelleil A."/>
            <person name="Alvarado L."/>
            <person name="Arachchi H.M."/>
            <person name="Berlin A."/>
            <person name="Chapman S.B."/>
            <person name="Gearin G."/>
            <person name="Goldberg J."/>
            <person name="Griggs A."/>
            <person name="Gujja S."/>
            <person name="Hansen M."/>
            <person name="Heiman D."/>
            <person name="Howarth C."/>
            <person name="Larimer J."/>
            <person name="Lui A."/>
            <person name="MacDonald P.J.P."/>
            <person name="McCowen C."/>
            <person name="Montmayeur A."/>
            <person name="Murphy C."/>
            <person name="Neiman D."/>
            <person name="Pearson M."/>
            <person name="Priest M."/>
            <person name="Roberts A."/>
            <person name="Saif S."/>
            <person name="Shea T."/>
            <person name="Sisk P."/>
            <person name="Stolte C."/>
            <person name="Sykes S."/>
            <person name="Wortman J."/>
            <person name="Nusbaum C."/>
            <person name="Birren B."/>
        </authorList>
    </citation>
    <scope>NUCLEOTIDE SEQUENCE [LARGE SCALE GENOMIC DNA]</scope>
    <source>
        <strain evidence="3">INRA-310</strain>
    </source>
</reference>
<evidence type="ECO:0000313" key="2">
    <source>
        <dbReference type="EMBL" id="ETN17016.1"/>
    </source>
</evidence>
<dbReference type="RefSeq" id="XP_008898087.1">
    <property type="nucleotide sequence ID" value="XM_008899839.1"/>
</dbReference>
<organism evidence="2 3">
    <name type="scientific">Phytophthora nicotianae (strain INRA-310)</name>
    <name type="common">Phytophthora parasitica</name>
    <dbReference type="NCBI Taxonomy" id="761204"/>
    <lineage>
        <taxon>Eukaryota</taxon>
        <taxon>Sar</taxon>
        <taxon>Stramenopiles</taxon>
        <taxon>Oomycota</taxon>
        <taxon>Peronosporomycetes</taxon>
        <taxon>Peronosporales</taxon>
        <taxon>Peronosporaceae</taxon>
        <taxon>Phytophthora</taxon>
    </lineage>
</organism>